<evidence type="ECO:0008006" key="3">
    <source>
        <dbReference type="Google" id="ProtNLM"/>
    </source>
</evidence>
<protein>
    <recommendedName>
        <fullName evidence="3">Phage protein</fullName>
    </recommendedName>
</protein>
<organism evidence="1 2">
    <name type="scientific">Paraburkholderia dilworthii</name>
    <dbReference type="NCBI Taxonomy" id="948106"/>
    <lineage>
        <taxon>Bacteria</taxon>
        <taxon>Pseudomonadati</taxon>
        <taxon>Pseudomonadota</taxon>
        <taxon>Betaproteobacteria</taxon>
        <taxon>Burkholderiales</taxon>
        <taxon>Burkholderiaceae</taxon>
        <taxon>Paraburkholderia</taxon>
    </lineage>
</organism>
<dbReference type="RefSeq" id="WP_408214761.1">
    <property type="nucleotide sequence ID" value="NZ_JAQQBZ010000014.1"/>
</dbReference>
<accession>A0ABW9D990</accession>
<gene>
    <name evidence="1" type="ORF">PQQ68_20250</name>
</gene>
<keyword evidence="2" id="KW-1185">Reference proteome</keyword>
<name>A0ABW9D990_9BURK</name>
<reference evidence="1 2" key="1">
    <citation type="journal article" date="2024" name="Chem. Sci.">
        <title>Discovery of megapolipeptins by genome mining of a Burkholderiales bacteria collection.</title>
        <authorList>
            <person name="Paulo B.S."/>
            <person name="Recchia M.J.J."/>
            <person name="Lee S."/>
            <person name="Fergusson C.H."/>
            <person name="Romanowski S.B."/>
            <person name="Hernandez A."/>
            <person name="Krull N."/>
            <person name="Liu D.Y."/>
            <person name="Cavanagh H."/>
            <person name="Bos A."/>
            <person name="Gray C.A."/>
            <person name="Murphy B.T."/>
            <person name="Linington R.G."/>
            <person name="Eustaquio A.S."/>
        </authorList>
    </citation>
    <scope>NUCLEOTIDE SEQUENCE [LARGE SCALE GENOMIC DNA]</scope>
    <source>
        <strain evidence="1 2">RL17-335-BIF-A</strain>
    </source>
</reference>
<evidence type="ECO:0000313" key="1">
    <source>
        <dbReference type="EMBL" id="MFM0595359.1"/>
    </source>
</evidence>
<proteinExistence type="predicted"/>
<dbReference type="EMBL" id="JAQQBZ010000014">
    <property type="protein sequence ID" value="MFM0595359.1"/>
    <property type="molecule type" value="Genomic_DNA"/>
</dbReference>
<comment type="caution">
    <text evidence="1">The sequence shown here is derived from an EMBL/GenBank/DDBJ whole genome shotgun (WGS) entry which is preliminary data.</text>
</comment>
<sequence length="190" mass="20969">MNKQNDNSASVAAIQFALEADEGMEWLSLWNEGSFDSCRREWPEAPQECYVGADPLMPETKALLAAQTSQQGISDAARDVLAERRRHVEVEGWAQEHDDQHNAGMLAVSAACYALHAAAGLSSTDSAYWSRTFAKTAGELWQFDVEWWKPSTTRRDLVKAGALILAEIERLDRDPGDESGNHHTNGGDHA</sequence>
<evidence type="ECO:0000313" key="2">
    <source>
        <dbReference type="Proteomes" id="UP001629367"/>
    </source>
</evidence>
<dbReference type="Proteomes" id="UP001629367">
    <property type="component" value="Unassembled WGS sequence"/>
</dbReference>